<dbReference type="GO" id="GO:0051726">
    <property type="term" value="P:regulation of cell cycle"/>
    <property type="evidence" value="ECO:0007669"/>
    <property type="project" value="TreeGrafter"/>
</dbReference>
<gene>
    <name evidence="2" type="ORF">DPMN_177451</name>
</gene>
<dbReference type="GO" id="GO:0005737">
    <property type="term" value="C:cytoplasm"/>
    <property type="evidence" value="ECO:0007669"/>
    <property type="project" value="TreeGrafter"/>
</dbReference>
<organism evidence="2 3">
    <name type="scientific">Dreissena polymorpha</name>
    <name type="common">Zebra mussel</name>
    <name type="synonym">Mytilus polymorpha</name>
    <dbReference type="NCBI Taxonomy" id="45954"/>
    <lineage>
        <taxon>Eukaryota</taxon>
        <taxon>Metazoa</taxon>
        <taxon>Spiralia</taxon>
        <taxon>Lophotrochozoa</taxon>
        <taxon>Mollusca</taxon>
        <taxon>Bivalvia</taxon>
        <taxon>Autobranchia</taxon>
        <taxon>Heteroconchia</taxon>
        <taxon>Euheterodonta</taxon>
        <taxon>Imparidentia</taxon>
        <taxon>Neoheterodontei</taxon>
        <taxon>Myida</taxon>
        <taxon>Dreissenoidea</taxon>
        <taxon>Dreissenidae</taxon>
        <taxon>Dreissena</taxon>
    </lineage>
</organism>
<dbReference type="PROSITE" id="PS50143">
    <property type="entry name" value="BIR_REPEAT_2"/>
    <property type="match status" value="1"/>
</dbReference>
<dbReference type="GO" id="GO:0043066">
    <property type="term" value="P:negative regulation of apoptotic process"/>
    <property type="evidence" value="ECO:0007669"/>
    <property type="project" value="TreeGrafter"/>
</dbReference>
<dbReference type="SUPFAM" id="SSF57924">
    <property type="entry name" value="Inhibitor of apoptosis (IAP) repeat"/>
    <property type="match status" value="1"/>
</dbReference>
<protein>
    <submittedName>
        <fullName evidence="2">Uncharacterized protein</fullName>
    </submittedName>
</protein>
<keyword evidence="1" id="KW-0472">Membrane</keyword>
<dbReference type="GO" id="GO:0005634">
    <property type="term" value="C:nucleus"/>
    <property type="evidence" value="ECO:0007669"/>
    <property type="project" value="TreeGrafter"/>
</dbReference>
<keyword evidence="3" id="KW-1185">Reference proteome</keyword>
<evidence type="ECO:0000313" key="3">
    <source>
        <dbReference type="Proteomes" id="UP000828390"/>
    </source>
</evidence>
<evidence type="ECO:0000256" key="1">
    <source>
        <dbReference type="SAM" id="Phobius"/>
    </source>
</evidence>
<reference evidence="2" key="1">
    <citation type="journal article" date="2019" name="bioRxiv">
        <title>The Genome of the Zebra Mussel, Dreissena polymorpha: A Resource for Invasive Species Research.</title>
        <authorList>
            <person name="McCartney M.A."/>
            <person name="Auch B."/>
            <person name="Kono T."/>
            <person name="Mallez S."/>
            <person name="Zhang Y."/>
            <person name="Obille A."/>
            <person name="Becker A."/>
            <person name="Abrahante J.E."/>
            <person name="Garbe J."/>
            <person name="Badalamenti J.P."/>
            <person name="Herman A."/>
            <person name="Mangelson H."/>
            <person name="Liachko I."/>
            <person name="Sullivan S."/>
            <person name="Sone E.D."/>
            <person name="Koren S."/>
            <person name="Silverstein K.A.T."/>
            <person name="Beckman K.B."/>
            <person name="Gohl D.M."/>
        </authorList>
    </citation>
    <scope>NUCLEOTIDE SEQUENCE</scope>
    <source>
        <strain evidence="2">Duluth1</strain>
        <tissue evidence="2">Whole animal</tissue>
    </source>
</reference>
<dbReference type="GO" id="GO:0031398">
    <property type="term" value="P:positive regulation of protein ubiquitination"/>
    <property type="evidence" value="ECO:0007669"/>
    <property type="project" value="TreeGrafter"/>
</dbReference>
<feature type="transmembrane region" description="Helical" evidence="1">
    <location>
        <begin position="155"/>
        <end position="174"/>
    </location>
</feature>
<dbReference type="InterPro" id="IPR001370">
    <property type="entry name" value="BIR_rpt"/>
</dbReference>
<comment type="caution">
    <text evidence="2">The sequence shown here is derived from an EMBL/GenBank/DDBJ whole genome shotgun (WGS) entry which is preliminary data.</text>
</comment>
<dbReference type="GO" id="GO:0061630">
    <property type="term" value="F:ubiquitin protein ligase activity"/>
    <property type="evidence" value="ECO:0007669"/>
    <property type="project" value="TreeGrafter"/>
</dbReference>
<sequence length="178" mass="20361">MTVESRMLTFKNTTRPFSQTPEALAAAGLYFTGPGDMVLCFLCQGGLSDWKENDNPWTEHCKWFPACAFAREIKGESFIQENQQELSASHSQEKSIPNDLDLRGRVEYLKSMGFSDDHTHIAVRHLNQKGNINPSIEDLIDCIVLFQGINIEIKCTVLCQFYIILIFVLWLPLIRRYA</sequence>
<dbReference type="GO" id="GO:0043027">
    <property type="term" value="F:cysteine-type endopeptidase inhibitor activity involved in apoptotic process"/>
    <property type="evidence" value="ECO:0007669"/>
    <property type="project" value="TreeGrafter"/>
</dbReference>
<dbReference type="AlphaFoldDB" id="A0A9D4EBP9"/>
<keyword evidence="1" id="KW-1133">Transmembrane helix</keyword>
<proteinExistence type="predicted"/>
<keyword evidence="1" id="KW-0812">Transmembrane</keyword>
<dbReference type="SMART" id="SM00238">
    <property type="entry name" value="BIR"/>
    <property type="match status" value="1"/>
</dbReference>
<reference evidence="2" key="2">
    <citation type="submission" date="2020-11" db="EMBL/GenBank/DDBJ databases">
        <authorList>
            <person name="McCartney M.A."/>
            <person name="Auch B."/>
            <person name="Kono T."/>
            <person name="Mallez S."/>
            <person name="Becker A."/>
            <person name="Gohl D.M."/>
            <person name="Silverstein K.A.T."/>
            <person name="Koren S."/>
            <person name="Bechman K.B."/>
            <person name="Herman A."/>
            <person name="Abrahante J.E."/>
            <person name="Garbe J."/>
        </authorList>
    </citation>
    <scope>NUCLEOTIDE SEQUENCE</scope>
    <source>
        <strain evidence="2">Duluth1</strain>
        <tissue evidence="2">Whole animal</tissue>
    </source>
</reference>
<dbReference type="EMBL" id="JAIWYP010000009">
    <property type="protein sequence ID" value="KAH3776039.1"/>
    <property type="molecule type" value="Genomic_DNA"/>
</dbReference>
<evidence type="ECO:0000313" key="2">
    <source>
        <dbReference type="EMBL" id="KAH3776039.1"/>
    </source>
</evidence>
<dbReference type="CDD" id="cd00022">
    <property type="entry name" value="BIR"/>
    <property type="match status" value="1"/>
</dbReference>
<dbReference type="Gene3D" id="1.10.1170.10">
    <property type="entry name" value="Inhibitor Of Apoptosis Protein (2mihbC-IAP-1), Chain A"/>
    <property type="match status" value="1"/>
</dbReference>
<dbReference type="InterPro" id="IPR050784">
    <property type="entry name" value="IAP"/>
</dbReference>
<dbReference type="PANTHER" id="PTHR10044:SF139">
    <property type="entry name" value="DEATH-ASSOCIATED INHIBITOR OF APOPTOSIS 2"/>
    <property type="match status" value="1"/>
</dbReference>
<accession>A0A9D4EBP9</accession>
<name>A0A9D4EBP9_DREPO</name>
<dbReference type="Proteomes" id="UP000828390">
    <property type="component" value="Unassembled WGS sequence"/>
</dbReference>
<dbReference type="Pfam" id="PF00653">
    <property type="entry name" value="BIR"/>
    <property type="match status" value="1"/>
</dbReference>
<dbReference type="PANTHER" id="PTHR10044">
    <property type="entry name" value="INHIBITOR OF APOPTOSIS"/>
    <property type="match status" value="1"/>
</dbReference>